<keyword evidence="1" id="KW-0378">Hydrolase</keyword>
<dbReference type="InterPro" id="IPR036457">
    <property type="entry name" value="PPM-type-like_dom_sf"/>
</dbReference>
<keyword evidence="2" id="KW-1133">Transmembrane helix</keyword>
<keyword evidence="5" id="KW-1185">Reference proteome</keyword>
<name>A0A852XJ42_9MICO</name>
<feature type="domain" description="PPM-type phosphatase" evidence="3">
    <location>
        <begin position="149"/>
        <end position="359"/>
    </location>
</feature>
<protein>
    <recommendedName>
        <fullName evidence="3">PPM-type phosphatase domain-containing protein</fullName>
    </recommendedName>
</protein>
<feature type="transmembrane region" description="Helical" evidence="2">
    <location>
        <begin position="48"/>
        <end position="66"/>
    </location>
</feature>
<keyword evidence="2" id="KW-0812">Transmembrane</keyword>
<proteinExistence type="predicted"/>
<dbReference type="AlphaFoldDB" id="A0A852XJ42"/>
<feature type="transmembrane region" description="Helical" evidence="2">
    <location>
        <begin position="71"/>
        <end position="88"/>
    </location>
</feature>
<dbReference type="SUPFAM" id="SSF81606">
    <property type="entry name" value="PP2C-like"/>
    <property type="match status" value="1"/>
</dbReference>
<dbReference type="InterPro" id="IPR001932">
    <property type="entry name" value="PPM-type_phosphatase-like_dom"/>
</dbReference>
<evidence type="ECO:0000313" key="4">
    <source>
        <dbReference type="EMBL" id="NYG38585.1"/>
    </source>
</evidence>
<evidence type="ECO:0000313" key="5">
    <source>
        <dbReference type="Proteomes" id="UP000592181"/>
    </source>
</evidence>
<sequence length="360" mass="37919">MSATLPTRGRLLLDGPRRPSVPGVATSPFAVMLLAATAVGLAHLRWPGVLPLMVFVPLCLLAALVLPKVQVQLLFGYVVLWVAGLALAGHEDMALPALVLLGSMALMYGVASSRAHHGVHAFAGDRMLSDLRDRLFRMGDIPALPVGWRAERAFASAHGESFAGDFNVTVLDQEAGRLEMVLADVSGKGQHAGTRALVLGGVMSGLLGSAPSEQVLSMSNSFLDRERWDEGFATAVHVRIDLDTGEAVIASAGHPAAAHYDAGSGRWTSVDGGRGPALGVVARASFPETRIRLDPGDALVVCTDGVIESRRCTLDDGVDWMLGTAEASLVHGLPGLADQLVRHGRAGVDDDRAAVVLWRE</sequence>
<evidence type="ECO:0000259" key="3">
    <source>
        <dbReference type="SMART" id="SM00331"/>
    </source>
</evidence>
<dbReference type="Gene3D" id="3.60.40.10">
    <property type="entry name" value="PPM-type phosphatase domain"/>
    <property type="match status" value="1"/>
</dbReference>
<dbReference type="PANTHER" id="PTHR43156:SF2">
    <property type="entry name" value="STAGE II SPORULATION PROTEIN E"/>
    <property type="match status" value="1"/>
</dbReference>
<keyword evidence="2" id="KW-0472">Membrane</keyword>
<reference evidence="4 5" key="1">
    <citation type="submission" date="2020-07" db="EMBL/GenBank/DDBJ databases">
        <title>Sequencing the genomes of 1000 actinobacteria strains.</title>
        <authorList>
            <person name="Klenk H.-P."/>
        </authorList>
    </citation>
    <scope>NUCLEOTIDE SEQUENCE [LARGE SCALE GENOMIC DNA]</scope>
    <source>
        <strain evidence="4 5">DSM 24723</strain>
    </source>
</reference>
<dbReference type="InterPro" id="IPR052016">
    <property type="entry name" value="Bact_Sigma-Reg"/>
</dbReference>
<gene>
    <name evidence="4" type="ORF">BJY28_003054</name>
</gene>
<evidence type="ECO:0000256" key="2">
    <source>
        <dbReference type="SAM" id="Phobius"/>
    </source>
</evidence>
<dbReference type="PANTHER" id="PTHR43156">
    <property type="entry name" value="STAGE II SPORULATION PROTEIN E-RELATED"/>
    <property type="match status" value="1"/>
</dbReference>
<dbReference type="Proteomes" id="UP000592181">
    <property type="component" value="Unassembled WGS sequence"/>
</dbReference>
<dbReference type="Pfam" id="PF07228">
    <property type="entry name" value="SpoIIE"/>
    <property type="match status" value="1"/>
</dbReference>
<feature type="transmembrane region" description="Helical" evidence="2">
    <location>
        <begin position="21"/>
        <end position="42"/>
    </location>
</feature>
<evidence type="ECO:0000256" key="1">
    <source>
        <dbReference type="ARBA" id="ARBA00022801"/>
    </source>
</evidence>
<organism evidence="4 5">
    <name type="scientific">Janibacter alkaliphilus</name>
    <dbReference type="NCBI Taxonomy" id="1069963"/>
    <lineage>
        <taxon>Bacteria</taxon>
        <taxon>Bacillati</taxon>
        <taxon>Actinomycetota</taxon>
        <taxon>Actinomycetes</taxon>
        <taxon>Micrococcales</taxon>
        <taxon>Intrasporangiaceae</taxon>
        <taxon>Janibacter</taxon>
    </lineage>
</organism>
<dbReference type="GO" id="GO:0016791">
    <property type="term" value="F:phosphatase activity"/>
    <property type="evidence" value="ECO:0007669"/>
    <property type="project" value="TreeGrafter"/>
</dbReference>
<dbReference type="SMART" id="SM00331">
    <property type="entry name" value="PP2C_SIG"/>
    <property type="match status" value="1"/>
</dbReference>
<accession>A0A852XJ42</accession>
<comment type="caution">
    <text evidence="4">The sequence shown here is derived from an EMBL/GenBank/DDBJ whole genome shotgun (WGS) entry which is preliminary data.</text>
</comment>
<dbReference type="EMBL" id="JACBZX010000001">
    <property type="protein sequence ID" value="NYG38585.1"/>
    <property type="molecule type" value="Genomic_DNA"/>
</dbReference>